<comment type="caution">
    <text evidence="10">The sequence shown here is derived from an EMBL/GenBank/DDBJ whole genome shotgun (WGS) entry which is preliminary data.</text>
</comment>
<keyword evidence="5 9" id="KW-0547">Nucleotide-binding</keyword>
<keyword evidence="6 9" id="KW-0418">Kinase</keyword>
<keyword evidence="7 9" id="KW-0067">ATP-binding</keyword>
<evidence type="ECO:0000256" key="6">
    <source>
        <dbReference type="ARBA" id="ARBA00022777"/>
    </source>
</evidence>
<dbReference type="InterPro" id="IPR027417">
    <property type="entry name" value="P-loop_NTPase"/>
</dbReference>
<dbReference type="Gene3D" id="3.40.50.300">
    <property type="entry name" value="P-loop containing nucleotide triphosphate hydrolases"/>
    <property type="match status" value="1"/>
</dbReference>
<evidence type="ECO:0000256" key="5">
    <source>
        <dbReference type="ARBA" id="ARBA00022741"/>
    </source>
</evidence>
<dbReference type="PANTHER" id="PTHR43442">
    <property type="entry name" value="GLUCONOKINASE-RELATED"/>
    <property type="match status" value="1"/>
</dbReference>
<dbReference type="InterPro" id="IPR006001">
    <property type="entry name" value="Therm_gnt_kin"/>
</dbReference>
<protein>
    <recommendedName>
        <fullName evidence="3 9">Gluconokinase</fullName>
        <ecNumber evidence="3 9">2.7.1.12</ecNumber>
    </recommendedName>
</protein>
<dbReference type="RefSeq" id="WP_284316350.1">
    <property type="nucleotide sequence ID" value="NZ_BSPC01000071.1"/>
</dbReference>
<comment type="catalytic activity">
    <reaction evidence="8 9">
        <text>D-gluconate + ATP = 6-phospho-D-gluconate + ADP + H(+)</text>
        <dbReference type="Rhea" id="RHEA:19433"/>
        <dbReference type="ChEBI" id="CHEBI:15378"/>
        <dbReference type="ChEBI" id="CHEBI:18391"/>
        <dbReference type="ChEBI" id="CHEBI:30616"/>
        <dbReference type="ChEBI" id="CHEBI:58759"/>
        <dbReference type="ChEBI" id="CHEBI:456216"/>
        <dbReference type="EC" id="2.7.1.12"/>
    </reaction>
</comment>
<gene>
    <name evidence="10" type="ORF">GCM10007874_64420</name>
</gene>
<dbReference type="Proteomes" id="UP001156882">
    <property type="component" value="Unassembled WGS sequence"/>
</dbReference>
<dbReference type="CDD" id="cd02021">
    <property type="entry name" value="GntK"/>
    <property type="match status" value="1"/>
</dbReference>
<name>A0ABQ6CYV9_9HYPH</name>
<keyword evidence="4 9" id="KW-0808">Transferase</keyword>
<evidence type="ECO:0000256" key="1">
    <source>
        <dbReference type="ARBA" id="ARBA00004761"/>
    </source>
</evidence>
<evidence type="ECO:0000256" key="2">
    <source>
        <dbReference type="ARBA" id="ARBA00008420"/>
    </source>
</evidence>
<dbReference type="Pfam" id="PF01202">
    <property type="entry name" value="SKI"/>
    <property type="match status" value="1"/>
</dbReference>
<evidence type="ECO:0000256" key="4">
    <source>
        <dbReference type="ARBA" id="ARBA00022679"/>
    </source>
</evidence>
<keyword evidence="11" id="KW-1185">Reference proteome</keyword>
<dbReference type="NCBIfam" id="TIGR01313">
    <property type="entry name" value="therm_gnt_kin"/>
    <property type="match status" value="1"/>
</dbReference>
<evidence type="ECO:0000256" key="8">
    <source>
        <dbReference type="ARBA" id="ARBA00048090"/>
    </source>
</evidence>
<accession>A0ABQ6CYV9</accession>
<comment type="similarity">
    <text evidence="2 9">Belongs to the gluconokinase GntK/GntV family.</text>
</comment>
<sequence>MAESSSLPTALIVMGVSGSGKSTVGEDLGAQLGWPFRDGDSFHSPANVAKMHAGIPLTDEDRWPWLAAIAAWIAEHRSKGQHGIVACSALKRIYRDALRDGHADVRFVYLEGTKELIATRLARRKDHFMPPSLLDSQFATLQPPGADEKPITVSIDQSPEGIVADALRQLD</sequence>
<dbReference type="PANTHER" id="PTHR43442:SF3">
    <property type="entry name" value="GLUCONOKINASE-RELATED"/>
    <property type="match status" value="1"/>
</dbReference>
<evidence type="ECO:0000313" key="11">
    <source>
        <dbReference type="Proteomes" id="UP001156882"/>
    </source>
</evidence>
<organism evidence="10 11">
    <name type="scientific">Labrys miyagiensis</name>
    <dbReference type="NCBI Taxonomy" id="346912"/>
    <lineage>
        <taxon>Bacteria</taxon>
        <taxon>Pseudomonadati</taxon>
        <taxon>Pseudomonadota</taxon>
        <taxon>Alphaproteobacteria</taxon>
        <taxon>Hyphomicrobiales</taxon>
        <taxon>Xanthobacteraceae</taxon>
        <taxon>Labrys</taxon>
    </lineage>
</organism>
<evidence type="ECO:0000256" key="3">
    <source>
        <dbReference type="ARBA" id="ARBA00012054"/>
    </source>
</evidence>
<dbReference type="SUPFAM" id="SSF52540">
    <property type="entry name" value="P-loop containing nucleoside triphosphate hydrolases"/>
    <property type="match status" value="1"/>
</dbReference>
<dbReference type="EMBL" id="BSPC01000071">
    <property type="protein sequence ID" value="GLS23421.1"/>
    <property type="molecule type" value="Genomic_DNA"/>
</dbReference>
<comment type="pathway">
    <text evidence="1">Carbohydrate acid metabolism.</text>
</comment>
<evidence type="ECO:0000256" key="9">
    <source>
        <dbReference type="RuleBase" id="RU363066"/>
    </source>
</evidence>
<evidence type="ECO:0000313" key="10">
    <source>
        <dbReference type="EMBL" id="GLS23421.1"/>
    </source>
</evidence>
<proteinExistence type="inferred from homology"/>
<dbReference type="EC" id="2.7.1.12" evidence="3 9"/>
<evidence type="ECO:0000256" key="7">
    <source>
        <dbReference type="ARBA" id="ARBA00022840"/>
    </source>
</evidence>
<reference evidence="11" key="1">
    <citation type="journal article" date="2019" name="Int. J. Syst. Evol. Microbiol.">
        <title>The Global Catalogue of Microorganisms (GCM) 10K type strain sequencing project: providing services to taxonomists for standard genome sequencing and annotation.</title>
        <authorList>
            <consortium name="The Broad Institute Genomics Platform"/>
            <consortium name="The Broad Institute Genome Sequencing Center for Infectious Disease"/>
            <person name="Wu L."/>
            <person name="Ma J."/>
        </authorList>
    </citation>
    <scope>NUCLEOTIDE SEQUENCE [LARGE SCALE GENOMIC DNA]</scope>
    <source>
        <strain evidence="11">NBRC 101365</strain>
    </source>
</reference>
<dbReference type="InterPro" id="IPR031322">
    <property type="entry name" value="Shikimate/glucono_kinase"/>
</dbReference>